<dbReference type="InterPro" id="IPR012327">
    <property type="entry name" value="MeTrfase_D12"/>
</dbReference>
<evidence type="ECO:0000256" key="3">
    <source>
        <dbReference type="ARBA" id="ARBA00022603"/>
    </source>
</evidence>
<dbReference type="PIRSF" id="PIRSF000398">
    <property type="entry name" value="M_m6A_EcoRV"/>
    <property type="match status" value="1"/>
</dbReference>
<keyword evidence="5" id="KW-0949">S-adenosyl-L-methionine</keyword>
<dbReference type="GO" id="GO:0032259">
    <property type="term" value="P:methylation"/>
    <property type="evidence" value="ECO:0007669"/>
    <property type="project" value="UniProtKB-KW"/>
</dbReference>
<dbReference type="InterPro" id="IPR023095">
    <property type="entry name" value="Ade_MeTrfase_dom_2"/>
</dbReference>
<dbReference type="EC" id="2.1.1.72" evidence="2"/>
<dbReference type="Gene3D" id="3.40.50.150">
    <property type="entry name" value="Vaccinia Virus protein VP39"/>
    <property type="match status" value="1"/>
</dbReference>
<dbReference type="Proteomes" id="UP000595420">
    <property type="component" value="Chromosome"/>
</dbReference>
<evidence type="ECO:0000313" key="9">
    <source>
        <dbReference type="Proteomes" id="UP000595420"/>
    </source>
</evidence>
<dbReference type="EMBL" id="CP059488">
    <property type="protein sequence ID" value="QQD71924.1"/>
    <property type="molecule type" value="Genomic_DNA"/>
</dbReference>
<dbReference type="SUPFAM" id="SSF53335">
    <property type="entry name" value="S-adenosyl-L-methionine-dependent methyltransferases"/>
    <property type="match status" value="1"/>
</dbReference>
<protein>
    <recommendedName>
        <fullName evidence="2">site-specific DNA-methyltransferase (adenine-specific)</fullName>
        <ecNumber evidence="2">2.1.1.72</ecNumber>
    </recommendedName>
</protein>
<evidence type="ECO:0000256" key="1">
    <source>
        <dbReference type="ARBA" id="ARBA00006594"/>
    </source>
</evidence>
<evidence type="ECO:0000256" key="2">
    <source>
        <dbReference type="ARBA" id="ARBA00011900"/>
    </source>
</evidence>
<comment type="catalytic activity">
    <reaction evidence="6">
        <text>a 2'-deoxyadenosine in DNA + S-adenosyl-L-methionine = an N(6)-methyl-2'-deoxyadenosine in DNA + S-adenosyl-L-homocysteine + H(+)</text>
        <dbReference type="Rhea" id="RHEA:15197"/>
        <dbReference type="Rhea" id="RHEA-COMP:12418"/>
        <dbReference type="Rhea" id="RHEA-COMP:12419"/>
        <dbReference type="ChEBI" id="CHEBI:15378"/>
        <dbReference type="ChEBI" id="CHEBI:57856"/>
        <dbReference type="ChEBI" id="CHEBI:59789"/>
        <dbReference type="ChEBI" id="CHEBI:90615"/>
        <dbReference type="ChEBI" id="CHEBI:90616"/>
        <dbReference type="EC" id="2.1.1.72"/>
    </reaction>
</comment>
<accession>A0A7T4WC77</accession>
<dbReference type="GO" id="GO:0006298">
    <property type="term" value="P:mismatch repair"/>
    <property type="evidence" value="ECO:0007669"/>
    <property type="project" value="TreeGrafter"/>
</dbReference>
<reference evidence="8 9" key="1">
    <citation type="submission" date="2020-07" db="EMBL/GenBank/DDBJ databases">
        <title>Complete genome sequence analysis of Acidithiobacillus ferrivorans XJFY6S-08 reveals extreme environmental adaptation to alpine acid mine drainage.</title>
        <authorList>
            <person name="Yan L."/>
            <person name="Ni Y."/>
        </authorList>
    </citation>
    <scope>NUCLEOTIDE SEQUENCE [LARGE SCALE GENOMIC DNA]</scope>
    <source>
        <strain evidence="8 9">XJFY6S-08</strain>
    </source>
</reference>
<dbReference type="REBASE" id="458479">
    <property type="entry name" value="M.Afe6S08ORF10855P"/>
</dbReference>
<dbReference type="InterPro" id="IPR012263">
    <property type="entry name" value="M_m6A_EcoRV"/>
</dbReference>
<feature type="binding site" evidence="7">
    <location>
        <position position="7"/>
    </location>
    <ligand>
        <name>S-adenosyl-L-methionine</name>
        <dbReference type="ChEBI" id="CHEBI:59789"/>
    </ligand>
</feature>
<gene>
    <name evidence="8" type="ORF">H2515_10855</name>
</gene>
<evidence type="ECO:0000313" key="8">
    <source>
        <dbReference type="EMBL" id="QQD71924.1"/>
    </source>
</evidence>
<evidence type="ECO:0000256" key="4">
    <source>
        <dbReference type="ARBA" id="ARBA00022679"/>
    </source>
</evidence>
<dbReference type="PANTHER" id="PTHR30481:SF4">
    <property type="entry name" value="SITE-SPECIFIC DNA-METHYLTRANSFERASE (ADENINE-SPECIFIC)"/>
    <property type="match status" value="1"/>
</dbReference>
<evidence type="ECO:0000256" key="7">
    <source>
        <dbReference type="PIRSR" id="PIRSR000398-1"/>
    </source>
</evidence>
<dbReference type="InterPro" id="IPR029063">
    <property type="entry name" value="SAM-dependent_MTases_sf"/>
</dbReference>
<dbReference type="PANTHER" id="PTHR30481">
    <property type="entry name" value="DNA ADENINE METHYLASE"/>
    <property type="match status" value="1"/>
</dbReference>
<dbReference type="GO" id="GO:0009007">
    <property type="term" value="F:site-specific DNA-methyltransferase (adenine-specific) activity"/>
    <property type="evidence" value="ECO:0007669"/>
    <property type="project" value="UniProtKB-EC"/>
</dbReference>
<keyword evidence="3 8" id="KW-0489">Methyltransferase</keyword>
<organism evidence="8 9">
    <name type="scientific">Acidithiobacillus ferrivorans</name>
    <dbReference type="NCBI Taxonomy" id="160808"/>
    <lineage>
        <taxon>Bacteria</taxon>
        <taxon>Pseudomonadati</taxon>
        <taxon>Pseudomonadota</taxon>
        <taxon>Acidithiobacillia</taxon>
        <taxon>Acidithiobacillales</taxon>
        <taxon>Acidithiobacillaceae</taxon>
        <taxon>Acidithiobacillus</taxon>
    </lineage>
</organism>
<dbReference type="RefSeq" id="WP_198660106.1">
    <property type="nucleotide sequence ID" value="NZ_CP059488.1"/>
</dbReference>
<comment type="similarity">
    <text evidence="1">Belongs to the N(4)/N(6)-methyltransferase family.</text>
</comment>
<evidence type="ECO:0000256" key="6">
    <source>
        <dbReference type="ARBA" id="ARBA00047942"/>
    </source>
</evidence>
<feature type="binding site" evidence="7">
    <location>
        <position position="11"/>
    </location>
    <ligand>
        <name>S-adenosyl-L-methionine</name>
        <dbReference type="ChEBI" id="CHEBI:59789"/>
    </ligand>
</feature>
<dbReference type="AlphaFoldDB" id="A0A7T4WC77"/>
<evidence type="ECO:0000256" key="5">
    <source>
        <dbReference type="ARBA" id="ARBA00022691"/>
    </source>
</evidence>
<dbReference type="PRINTS" id="PR00505">
    <property type="entry name" value="D12N6MTFRASE"/>
</dbReference>
<dbReference type="GO" id="GO:0009307">
    <property type="term" value="P:DNA restriction-modification system"/>
    <property type="evidence" value="ECO:0007669"/>
    <property type="project" value="InterPro"/>
</dbReference>
<feature type="binding site" evidence="7">
    <location>
        <position position="55"/>
    </location>
    <ligand>
        <name>S-adenosyl-L-methionine</name>
        <dbReference type="ChEBI" id="CHEBI:59789"/>
    </ligand>
</feature>
<proteinExistence type="inferred from homology"/>
<dbReference type="GO" id="GO:0043565">
    <property type="term" value="F:sequence-specific DNA binding"/>
    <property type="evidence" value="ECO:0007669"/>
    <property type="project" value="TreeGrafter"/>
</dbReference>
<name>A0A7T4WC77_9PROT</name>
<sequence>MRSPLVWIGGKGRFTDRINAALPKPNRHLCYVEPFCGGASMLFSRPAKGVEVINDLDSEVTHFFTMLRNQSEALQRYLQLTPYSREIFNAWRGVADPSSLSDIERAARFFIMTRASFHGDLSRKPSWAYARVDDNRARAAKHVIDDELLITAERLRTVYVENDEALGVIHRWDAATTVFYCDPPYHPLTRADGGYVHEMDHQAHQELVDVLLGIQGMAALSGYQNDCYEALEDAGWQRQDFDAVCGAGRTRQPRADGKEVDPARMESIWINIALQKRLAAENSRQCSLFDFSDPGDERGDEDAA</sequence>
<keyword evidence="4" id="KW-0808">Transferase</keyword>
<feature type="binding site" evidence="7">
    <location>
        <position position="182"/>
    </location>
    <ligand>
        <name>S-adenosyl-L-methionine</name>
        <dbReference type="ChEBI" id="CHEBI:59789"/>
    </ligand>
</feature>
<dbReference type="GO" id="GO:1904047">
    <property type="term" value="F:S-adenosyl-L-methionine binding"/>
    <property type="evidence" value="ECO:0007669"/>
    <property type="project" value="TreeGrafter"/>
</dbReference>
<dbReference type="Pfam" id="PF02086">
    <property type="entry name" value="MethyltransfD12"/>
    <property type="match status" value="1"/>
</dbReference>
<dbReference type="Gene3D" id="1.10.1020.10">
    <property type="entry name" value="Adenine-specific Methyltransferase, Domain 2"/>
    <property type="match status" value="1"/>
</dbReference>